<reference evidence="2 3" key="1">
    <citation type="submission" date="2020-01" db="EMBL/GenBank/DDBJ databases">
        <title>Genome sequencing of strain KACC 21507.</title>
        <authorList>
            <person name="Heo J."/>
            <person name="Kim S.-J."/>
            <person name="Kim J.-S."/>
            <person name="Hong S.-B."/>
            <person name="Kwon S.-W."/>
        </authorList>
    </citation>
    <scope>NUCLEOTIDE SEQUENCE [LARGE SCALE GENOMIC DNA]</scope>
    <source>
        <strain evidence="2 3">KACC 21507</strain>
    </source>
</reference>
<dbReference type="InterPro" id="IPR007210">
    <property type="entry name" value="ABC_Gly_betaine_transp_sub-bd"/>
</dbReference>
<protein>
    <recommendedName>
        <fullName evidence="1">ABC-type glycine betaine transport system substrate-binding domain-containing protein</fullName>
    </recommendedName>
</protein>
<dbReference type="EMBL" id="CP047652">
    <property type="protein sequence ID" value="QHI95604.1"/>
    <property type="molecule type" value="Genomic_DNA"/>
</dbReference>
<evidence type="ECO:0000259" key="1">
    <source>
        <dbReference type="Pfam" id="PF04069"/>
    </source>
</evidence>
<evidence type="ECO:0000313" key="3">
    <source>
        <dbReference type="Proteomes" id="UP000463975"/>
    </source>
</evidence>
<dbReference type="GO" id="GO:0022857">
    <property type="term" value="F:transmembrane transporter activity"/>
    <property type="evidence" value="ECO:0007669"/>
    <property type="project" value="InterPro"/>
</dbReference>
<accession>A0A6P1NGH8</accession>
<proteinExistence type="predicted"/>
<dbReference type="Pfam" id="PF04069">
    <property type="entry name" value="OpuAC"/>
    <property type="match status" value="1"/>
</dbReference>
<dbReference type="Gene3D" id="3.40.190.10">
    <property type="entry name" value="Periplasmic binding protein-like II"/>
    <property type="match status" value="1"/>
</dbReference>
<name>A0A6P1NGH8_9PROT</name>
<dbReference type="KEGG" id="bomb:GT348_04375"/>
<dbReference type="GO" id="GO:0043190">
    <property type="term" value="C:ATP-binding cassette (ABC) transporter complex"/>
    <property type="evidence" value="ECO:0007669"/>
    <property type="project" value="InterPro"/>
</dbReference>
<evidence type="ECO:0000313" key="2">
    <source>
        <dbReference type="EMBL" id="QHI95604.1"/>
    </source>
</evidence>
<feature type="domain" description="ABC-type glycine betaine transport system substrate-binding" evidence="1">
    <location>
        <begin position="135"/>
        <end position="233"/>
    </location>
</feature>
<dbReference type="Gene3D" id="3.40.190.100">
    <property type="entry name" value="Glycine betaine-binding periplasmic protein, domain 2"/>
    <property type="match status" value="1"/>
</dbReference>
<dbReference type="SUPFAM" id="SSF53850">
    <property type="entry name" value="Periplasmic binding protein-like II"/>
    <property type="match status" value="1"/>
</dbReference>
<keyword evidence="3" id="KW-1185">Reference proteome</keyword>
<organism evidence="2 3">
    <name type="scientific">Aristophania vespae</name>
    <dbReference type="NCBI Taxonomy" id="2697033"/>
    <lineage>
        <taxon>Bacteria</taxon>
        <taxon>Pseudomonadati</taxon>
        <taxon>Pseudomonadota</taxon>
        <taxon>Alphaproteobacteria</taxon>
        <taxon>Acetobacterales</taxon>
        <taxon>Acetobacteraceae</taxon>
        <taxon>Aristophania</taxon>
    </lineage>
</organism>
<dbReference type="AlphaFoldDB" id="A0A6P1NGH8"/>
<sequence>MSHLSIGHLYTALHAACASAVARIIEAHGLEVSYVDLSEDERQEALENAEIDLLISAWTPRDNALGEGGGEFFGDVYRPKAVFAALERHKTESKWNASDFSKIIVTNEALEQAKTAFSSRDDLKALPLEVIGEGALIEKVQQAQNDHQNPLIITWQPHAIFHTDLLKILPDDTSLLGEELKAQFVLRAGIRQNMDDDLFHELSGMMLGNRVMSALDYAISVDGTDPESAAESWQRGRLIGR</sequence>
<dbReference type="RefSeq" id="WP_160618680.1">
    <property type="nucleotide sequence ID" value="NZ_CP047652.1"/>
</dbReference>
<gene>
    <name evidence="2" type="ORF">GT348_04375</name>
</gene>
<dbReference type="Proteomes" id="UP000463975">
    <property type="component" value="Chromosome"/>
</dbReference>